<accession>A0ACC1I6B0</accession>
<protein>
    <submittedName>
        <fullName evidence="1">Uncharacterized protein</fullName>
    </submittedName>
</protein>
<evidence type="ECO:0000313" key="1">
    <source>
        <dbReference type="EMBL" id="KAJ1888445.1"/>
    </source>
</evidence>
<sequence>MAADFIAANASVAIDTVVSMACLMAMFNAKPTRRKALPTPAFLLISLGIANVALVVIQSASISSVVFTASLSAAVSLTAYSAFCHYLGAASGSNTLACLYVVRLYRLGQSPLIIPLPATAASTAIHLWLAWYALNSQLKINILFHLKGVCALDGFAIIKLVRSGSLSIEDLRNRKFESEFSEYSKKAVFDPMQRFFVIRGLINSEWKGLVGMLIADTLVQMATHWRRILFVGILAAISSPSPVDYPRLAMLLIFWQLLSLTTLADRYVSRIRRNLEQKMCALLQAKALDFFMMSHCNPYEAWSSKRKLQNISSGTVTLLGALSSAFGQFFNVWIIYREIGWYAVIPIVITLTHQLFSHLVSQKIEGLRQLSQATKMPRFQDTYSSILNNIRTIKFYAWENVFIGVKAFKDNPDYVPPMVWHMASYSVNLIGCASSQISAALTIIVFFGASSKPVSYPKIALLVDSIDSLTNFTKMIASVGKTIVEINKGLDFIQTLFDVEQKVYITHVTETSEDGVVVELDNCVLSWGDNKFALDPITLCIKAGEFVTIIGLIGSGKSSLLSGLCGEMPVVGGHGRVYGKIGYVSQKPCIMNDTFRENVLMGAEYDEKWMHQVLEACALSEDVEQFAAGDLSEIGPNGINLSGGQKVRLALARALYLKADVYIFDDLLAAVDARVERLIVERVLASGGIIGDKTRILVTHAEHLVPLSSKVVTLAKGHAEIVEQQPIGFVSAVNTDEQISDSSTETASASNADTKSGKFTIRPELKDPPFKLWQLWRFIKLSGYGTVAIVAAIQLANVYAIYYVESLRISLMVDSNPDTMRQSMSRYLIVNAFIEIGRMQLNLLESWIREVLWTKHVLEKMRRQLTSSILSLPLTLFERLSSQQLVDIFINDRNDVAIYFPQTLCHSILFDGFLAASSILQVTMASPIVVCADRYLDRFRASTAGDIKYDYYYTVAGSLQSILTTVCVDLIRSGVLMFNIYRRLYTSAPVLSGEVDVMISLSLNVFSRATALTQVFDGLENQLPALSRYYQCTEQLEREGPAVIEDARPEPSWPQNGMVEFRDYSMRYRPELDLVLKGLSFSAQGGEKIGIVGRTGAGKSSLTYALMRLVEPASGQVMIDG</sequence>
<comment type="caution">
    <text evidence="1">The sequence shown here is derived from an EMBL/GenBank/DDBJ whole genome shotgun (WGS) entry which is preliminary data.</text>
</comment>
<dbReference type="Proteomes" id="UP001150581">
    <property type="component" value="Unassembled WGS sequence"/>
</dbReference>
<reference evidence="1" key="1">
    <citation type="submission" date="2022-07" db="EMBL/GenBank/DDBJ databases">
        <title>Phylogenomic reconstructions and comparative analyses of Kickxellomycotina fungi.</title>
        <authorList>
            <person name="Reynolds N.K."/>
            <person name="Stajich J.E."/>
            <person name="Barry K."/>
            <person name="Grigoriev I.V."/>
            <person name="Crous P."/>
            <person name="Smith M.E."/>
        </authorList>
    </citation>
    <scope>NUCLEOTIDE SEQUENCE</scope>
    <source>
        <strain evidence="1">Benny 63K</strain>
    </source>
</reference>
<proteinExistence type="predicted"/>
<name>A0ACC1I6B0_9FUNG</name>
<feature type="non-terminal residue" evidence="1">
    <location>
        <position position="1121"/>
    </location>
</feature>
<gene>
    <name evidence="1" type="ORF">LPJ66_008575</name>
</gene>
<keyword evidence="2" id="KW-1185">Reference proteome</keyword>
<organism evidence="1 2">
    <name type="scientific">Kickxella alabastrina</name>
    <dbReference type="NCBI Taxonomy" id="61397"/>
    <lineage>
        <taxon>Eukaryota</taxon>
        <taxon>Fungi</taxon>
        <taxon>Fungi incertae sedis</taxon>
        <taxon>Zoopagomycota</taxon>
        <taxon>Kickxellomycotina</taxon>
        <taxon>Kickxellomycetes</taxon>
        <taxon>Kickxellales</taxon>
        <taxon>Kickxellaceae</taxon>
        <taxon>Kickxella</taxon>
    </lineage>
</organism>
<dbReference type="EMBL" id="JANBPG010001753">
    <property type="protein sequence ID" value="KAJ1888445.1"/>
    <property type="molecule type" value="Genomic_DNA"/>
</dbReference>
<evidence type="ECO:0000313" key="2">
    <source>
        <dbReference type="Proteomes" id="UP001150581"/>
    </source>
</evidence>